<dbReference type="Pfam" id="PF13354">
    <property type="entry name" value="Beta-lactamase2"/>
    <property type="match status" value="1"/>
</dbReference>
<dbReference type="AlphaFoldDB" id="A0A256L8R7"/>
<dbReference type="Proteomes" id="UP000216316">
    <property type="component" value="Unassembled WGS sequence"/>
</dbReference>
<dbReference type="GO" id="GO:0030655">
    <property type="term" value="P:beta-lactam antibiotic catabolic process"/>
    <property type="evidence" value="ECO:0007669"/>
    <property type="project" value="InterPro"/>
</dbReference>
<dbReference type="InterPro" id="IPR012338">
    <property type="entry name" value="Beta-lactam/transpept-like"/>
</dbReference>
<evidence type="ECO:0000313" key="4">
    <source>
        <dbReference type="EMBL" id="OYR89801.1"/>
    </source>
</evidence>
<dbReference type="Gene3D" id="3.40.710.10">
    <property type="entry name" value="DD-peptidase/beta-lactamase superfamily"/>
    <property type="match status" value="1"/>
</dbReference>
<comment type="caution">
    <text evidence="4">The sequence shown here is derived from an EMBL/GenBank/DDBJ whole genome shotgun (WGS) entry which is preliminary data.</text>
</comment>
<keyword evidence="1" id="KW-0732">Signal</keyword>
<evidence type="ECO:0000256" key="1">
    <source>
        <dbReference type="SAM" id="SignalP"/>
    </source>
</evidence>
<feature type="domain" description="Beta-lactamase class A catalytic" evidence="2">
    <location>
        <begin position="94"/>
        <end position="281"/>
    </location>
</feature>
<sequence length="314" mass="34332">MKNKIFLGAILSSFCALAFYMTSINHMKTQTLEIYGNSTAKVAQKSKMKEGTKQTRITSGESELGEAAISRNSNKNLAKAIVKARSNVQGSYQVSVKDLNNPKIFADLTNTSQDNLNAGNVLKLFVLLAYYKAVQDKSLNSATPYKVKSSDLSNGDKVLKADMSYSYTYLLDLMMRQQNDNAANIILNKIGKDKVNQTAKDFGAGKTEITENFGKDFSGKTSVADLVTIMKKLYQGKVLGTDIDNKILGQLANFPEKGLAKNINGTVYRIADKKQGVALVQENGKTYAMALVSEEGADLAKVGDAINDWMVKQK</sequence>
<evidence type="ECO:0000313" key="3">
    <source>
        <dbReference type="EMBL" id="OYR86726.1"/>
    </source>
</evidence>
<gene>
    <name evidence="3" type="ORF">CBF53_10900</name>
    <name evidence="4" type="ORF">CBF70_11695</name>
</gene>
<reference evidence="5 6" key="3">
    <citation type="submission" date="2017-09" db="EMBL/GenBank/DDBJ databases">
        <title>Tripartite evolution among Lactobacillus johnsonii, Lactobacillus taiwanensis, Lactobacillus reuteri and their rodent host.</title>
        <authorList>
            <person name="Wang T."/>
            <person name="Knowles S."/>
            <person name="Cheng C."/>
        </authorList>
    </citation>
    <scope>NUCLEOTIDE SEQUENCE [LARGE SCALE GENOMIC DNA]</scope>
    <source>
        <strain evidence="4 5">609q</strain>
        <strain evidence="3 6">609u</strain>
    </source>
</reference>
<reference evidence="4 5" key="1">
    <citation type="submission" date="2017-04" db="EMBL/GenBank/DDBJ databases">
        <authorList>
            <person name="Afonso C.L."/>
            <person name="Miller P.J."/>
            <person name="Scott M.A."/>
            <person name="Spackman E."/>
            <person name="Goraichik I."/>
            <person name="Dimitrov K.M."/>
            <person name="Suarez D.L."/>
            <person name="Swayne D.E."/>
        </authorList>
    </citation>
    <scope>NUCLEOTIDE SEQUENCE [LARGE SCALE GENOMIC DNA]</scope>
    <source>
        <strain evidence="4 5">609q</strain>
    </source>
</reference>
<proteinExistence type="predicted"/>
<dbReference type="GO" id="GO:0008800">
    <property type="term" value="F:beta-lactamase activity"/>
    <property type="evidence" value="ECO:0007669"/>
    <property type="project" value="InterPro"/>
</dbReference>
<dbReference type="EMBL" id="NGNV01000064">
    <property type="protein sequence ID" value="OYR86726.1"/>
    <property type="molecule type" value="Genomic_DNA"/>
</dbReference>
<dbReference type="EMBL" id="NGNX01000064">
    <property type="protein sequence ID" value="OYR89801.1"/>
    <property type="molecule type" value="Genomic_DNA"/>
</dbReference>
<keyword evidence="6" id="KW-1185">Reference proteome</keyword>
<feature type="chain" id="PRO_5012581255" evidence="1">
    <location>
        <begin position="19"/>
        <end position="314"/>
    </location>
</feature>
<feature type="signal peptide" evidence="1">
    <location>
        <begin position="1"/>
        <end position="18"/>
    </location>
</feature>
<evidence type="ECO:0000259" key="2">
    <source>
        <dbReference type="Pfam" id="PF13354"/>
    </source>
</evidence>
<keyword evidence="4" id="KW-0378">Hydrolase</keyword>
<accession>A0A256L8R7</accession>
<reference evidence="3" key="2">
    <citation type="submission" date="2017-05" db="EMBL/GenBank/DDBJ databases">
        <authorList>
            <person name="Lin X.B."/>
            <person name="Stothard P."/>
            <person name="Tasseva G."/>
            <person name="Walter J."/>
        </authorList>
    </citation>
    <scope>NUCLEOTIDE SEQUENCE</scope>
    <source>
        <strain evidence="3">609u</strain>
    </source>
</reference>
<name>A0A256L8R7_9LACO</name>
<dbReference type="SUPFAM" id="SSF56601">
    <property type="entry name" value="beta-lactamase/transpeptidase-like"/>
    <property type="match status" value="1"/>
</dbReference>
<protein>
    <submittedName>
        <fullName evidence="4">Serine hydrolase</fullName>
    </submittedName>
</protein>
<dbReference type="RefSeq" id="WP_094516761.1">
    <property type="nucleotide sequence ID" value="NZ_NGNV01000064.1"/>
</dbReference>
<evidence type="ECO:0000313" key="6">
    <source>
        <dbReference type="Proteomes" id="UP000216316"/>
    </source>
</evidence>
<evidence type="ECO:0000313" key="5">
    <source>
        <dbReference type="Proteomes" id="UP000215828"/>
    </source>
</evidence>
<dbReference type="InterPro" id="IPR045155">
    <property type="entry name" value="Beta-lactam_cat"/>
</dbReference>
<organism evidence="4 5">
    <name type="scientific">Lactobacillus taiwanensis</name>
    <dbReference type="NCBI Taxonomy" id="508451"/>
    <lineage>
        <taxon>Bacteria</taxon>
        <taxon>Bacillati</taxon>
        <taxon>Bacillota</taxon>
        <taxon>Bacilli</taxon>
        <taxon>Lactobacillales</taxon>
        <taxon>Lactobacillaceae</taxon>
        <taxon>Lactobacillus</taxon>
    </lineage>
</organism>
<dbReference type="Proteomes" id="UP000215828">
    <property type="component" value="Unassembled WGS sequence"/>
</dbReference>